<dbReference type="Proteomes" id="UP000279909">
    <property type="component" value="Unassembled WGS sequence"/>
</dbReference>
<keyword evidence="3" id="KW-1185">Reference proteome</keyword>
<dbReference type="EMBL" id="RHLQ01000028">
    <property type="protein sequence ID" value="RNC98295.1"/>
    <property type="molecule type" value="Genomic_DNA"/>
</dbReference>
<feature type="domain" description="IrrE N-terminal-like" evidence="1">
    <location>
        <begin position="34"/>
        <end position="146"/>
    </location>
</feature>
<accession>A0A3M8H7C0</accession>
<dbReference type="Pfam" id="PF06114">
    <property type="entry name" value="Peptidase_M78"/>
    <property type="match status" value="1"/>
</dbReference>
<dbReference type="InterPro" id="IPR010359">
    <property type="entry name" value="IrrE_HExxH"/>
</dbReference>
<proteinExistence type="predicted"/>
<evidence type="ECO:0000313" key="3">
    <source>
        <dbReference type="Proteomes" id="UP000279909"/>
    </source>
</evidence>
<sequence length="161" mass="19349">MYYSHIEDFVKEFYTRMDINDPLQLNFKKVSSKLGIRVFYWNESSQALFLNNYSYIFLNNQLTEQAMWQDFCHELAHVLLHVGNQRQMPKSFREYQEAKANNFMYHACVPTFMLEQLEITDYTNESIKLIQTLFNVEKAFALHRLTQYLNKKFFMLNSHGA</sequence>
<dbReference type="AlphaFoldDB" id="A0A3M8H7C0"/>
<name>A0A3M8H7C0_9BACI</name>
<evidence type="ECO:0000259" key="1">
    <source>
        <dbReference type="Pfam" id="PF06114"/>
    </source>
</evidence>
<dbReference type="OrthoDB" id="2417909at2"/>
<protein>
    <submittedName>
        <fullName evidence="2">ImmA/IrrE family metallo-endopeptidase</fullName>
    </submittedName>
</protein>
<reference evidence="2 3" key="1">
    <citation type="journal article" date="2014" name="Int. J. Syst. Evol. Microbiol.">
        <title>Lysinibacillus halotolerans sp. nov., isolated from saline-alkaline soil.</title>
        <authorList>
            <person name="Kong D."/>
            <person name="Wang Y."/>
            <person name="Zhao B."/>
            <person name="Li Y."/>
            <person name="Song J."/>
            <person name="Zhai Y."/>
            <person name="Zhang C."/>
            <person name="Wang H."/>
            <person name="Chen X."/>
            <person name="Zhao B."/>
            <person name="Ruan Z."/>
        </authorList>
    </citation>
    <scope>NUCLEOTIDE SEQUENCE [LARGE SCALE GENOMIC DNA]</scope>
    <source>
        <strain evidence="2 3">MCCC 1A12703</strain>
    </source>
</reference>
<organism evidence="2 3">
    <name type="scientific">Lysinibacillus halotolerans</name>
    <dbReference type="NCBI Taxonomy" id="1368476"/>
    <lineage>
        <taxon>Bacteria</taxon>
        <taxon>Bacillati</taxon>
        <taxon>Bacillota</taxon>
        <taxon>Bacilli</taxon>
        <taxon>Bacillales</taxon>
        <taxon>Bacillaceae</taxon>
        <taxon>Lysinibacillus</taxon>
    </lineage>
</organism>
<comment type="caution">
    <text evidence="2">The sequence shown here is derived from an EMBL/GenBank/DDBJ whole genome shotgun (WGS) entry which is preliminary data.</text>
</comment>
<gene>
    <name evidence="2" type="ORF">EC501_11725</name>
</gene>
<evidence type="ECO:0000313" key="2">
    <source>
        <dbReference type="EMBL" id="RNC98295.1"/>
    </source>
</evidence>